<accession>L7JXY1</accession>
<keyword evidence="2" id="KW-1185">Reference proteome</keyword>
<protein>
    <submittedName>
        <fullName evidence="1">Uncharacterized protein</fullName>
    </submittedName>
</protein>
<reference evidence="1 2" key="1">
    <citation type="journal article" date="2012" name="PLoS Pathog.">
        <title>The genome of the obligate intracellular parasite Trachipleistophora hominis: new insights into microsporidian genome dynamics and reductive evolution.</title>
        <authorList>
            <person name="Heinz E."/>
            <person name="Williams T.A."/>
            <person name="Nakjang S."/>
            <person name="Noel C.J."/>
            <person name="Swan D.C."/>
            <person name="Goldberg A.V."/>
            <person name="Harris S.R."/>
            <person name="Weinmaier T."/>
            <person name="Markert S."/>
            <person name="Becher D."/>
            <person name="Bernhardt J."/>
            <person name="Dagan T."/>
            <person name="Hacker C."/>
            <person name="Lucocq J.M."/>
            <person name="Schweder T."/>
            <person name="Rattei T."/>
            <person name="Hall N."/>
            <person name="Hirt R.P."/>
            <person name="Embley T.M."/>
        </authorList>
    </citation>
    <scope>NUCLEOTIDE SEQUENCE [LARGE SCALE GENOMIC DNA]</scope>
</reference>
<dbReference type="InParanoid" id="L7JXY1"/>
<name>L7JXY1_TRAHO</name>
<evidence type="ECO:0000313" key="2">
    <source>
        <dbReference type="Proteomes" id="UP000011185"/>
    </source>
</evidence>
<gene>
    <name evidence="1" type="ORF">THOM_0729</name>
</gene>
<proteinExistence type="predicted"/>
<organism evidence="1 2">
    <name type="scientific">Trachipleistophora hominis</name>
    <name type="common">Microsporidian parasite</name>
    <dbReference type="NCBI Taxonomy" id="72359"/>
    <lineage>
        <taxon>Eukaryota</taxon>
        <taxon>Fungi</taxon>
        <taxon>Fungi incertae sedis</taxon>
        <taxon>Microsporidia</taxon>
        <taxon>Pleistophoridae</taxon>
        <taxon>Trachipleistophora</taxon>
    </lineage>
</organism>
<dbReference type="VEuPathDB" id="MicrosporidiaDB:THOM_0729"/>
<sequence length="41" mass="4907">MELGDEMKNIDLNYVHETNDAFSVQQKFFLLRGPKQFIFQN</sequence>
<evidence type="ECO:0000313" key="1">
    <source>
        <dbReference type="EMBL" id="ELQ76279.1"/>
    </source>
</evidence>
<dbReference type="AlphaFoldDB" id="L7JXY1"/>
<dbReference type="Proteomes" id="UP000011185">
    <property type="component" value="Unassembled WGS sequence"/>
</dbReference>
<dbReference type="EMBL" id="JH993857">
    <property type="protein sequence ID" value="ELQ76279.1"/>
    <property type="molecule type" value="Genomic_DNA"/>
</dbReference>
<dbReference type="HOGENOM" id="CLU_3279802_0_0_1"/>